<feature type="transmembrane region" description="Helical" evidence="5">
    <location>
        <begin position="297"/>
        <end position="317"/>
    </location>
</feature>
<dbReference type="PROSITE" id="PS50234">
    <property type="entry name" value="VWFA"/>
    <property type="match status" value="1"/>
</dbReference>
<evidence type="ECO:0000256" key="2">
    <source>
        <dbReference type="ARBA" id="ARBA00022692"/>
    </source>
</evidence>
<protein>
    <submittedName>
        <fullName evidence="7">VWA domain-containing protein</fullName>
    </submittedName>
</protein>
<keyword evidence="1" id="KW-1003">Cell membrane</keyword>
<reference evidence="7" key="2">
    <citation type="journal article" date="2021" name="PeerJ">
        <title>Extensive microbial diversity within the chicken gut microbiome revealed by metagenomics and culture.</title>
        <authorList>
            <person name="Gilroy R."/>
            <person name="Ravi A."/>
            <person name="Getino M."/>
            <person name="Pursley I."/>
            <person name="Horton D.L."/>
            <person name="Alikhan N.F."/>
            <person name="Baker D."/>
            <person name="Gharbi K."/>
            <person name="Hall N."/>
            <person name="Watson M."/>
            <person name="Adriaenssens E.M."/>
            <person name="Foster-Nyarko E."/>
            <person name="Jarju S."/>
            <person name="Secka A."/>
            <person name="Antonio M."/>
            <person name="Oren A."/>
            <person name="Chaudhuri R.R."/>
            <person name="La Ragione R."/>
            <person name="Hildebrand F."/>
            <person name="Pallen M.J."/>
        </authorList>
    </citation>
    <scope>NUCLEOTIDE SEQUENCE</scope>
    <source>
        <strain evidence="7">ChiGjej1B1-24693</strain>
    </source>
</reference>
<comment type="caution">
    <text evidence="7">The sequence shown here is derived from an EMBL/GenBank/DDBJ whole genome shotgun (WGS) entry which is preliminary data.</text>
</comment>
<dbReference type="Proteomes" id="UP000886842">
    <property type="component" value="Unassembled WGS sequence"/>
</dbReference>
<feature type="transmembrane region" description="Helical" evidence="5">
    <location>
        <begin position="12"/>
        <end position="32"/>
    </location>
</feature>
<evidence type="ECO:0000256" key="1">
    <source>
        <dbReference type="ARBA" id="ARBA00022475"/>
    </source>
</evidence>
<evidence type="ECO:0000256" key="3">
    <source>
        <dbReference type="ARBA" id="ARBA00022989"/>
    </source>
</evidence>
<evidence type="ECO:0000256" key="5">
    <source>
        <dbReference type="SAM" id="Phobius"/>
    </source>
</evidence>
<reference evidence="7" key="1">
    <citation type="submission" date="2020-10" db="EMBL/GenBank/DDBJ databases">
        <authorList>
            <person name="Gilroy R."/>
        </authorList>
    </citation>
    <scope>NUCLEOTIDE SEQUENCE</scope>
    <source>
        <strain evidence="7">ChiGjej1B1-24693</strain>
    </source>
</reference>
<accession>A0A9D1KMS2</accession>
<dbReference type="PANTHER" id="PTHR22550:SF5">
    <property type="entry name" value="LEUCINE ZIPPER PROTEIN 4"/>
    <property type="match status" value="1"/>
</dbReference>
<keyword evidence="4 5" id="KW-0472">Membrane</keyword>
<dbReference type="EMBL" id="DVLP01000170">
    <property type="protein sequence ID" value="HIT75047.1"/>
    <property type="molecule type" value="Genomic_DNA"/>
</dbReference>
<dbReference type="Gene3D" id="3.40.50.410">
    <property type="entry name" value="von Willebrand factor, type A domain"/>
    <property type="match status" value="1"/>
</dbReference>
<dbReference type="InterPro" id="IPR002035">
    <property type="entry name" value="VWF_A"/>
</dbReference>
<evidence type="ECO:0000313" key="7">
    <source>
        <dbReference type="EMBL" id="HIT75047.1"/>
    </source>
</evidence>
<keyword evidence="3 5" id="KW-1133">Transmembrane helix</keyword>
<gene>
    <name evidence="7" type="ORF">IAA98_05630</name>
</gene>
<organism evidence="7 8">
    <name type="scientific">Candidatus Avipropionibacterium avicola</name>
    <dbReference type="NCBI Taxonomy" id="2840701"/>
    <lineage>
        <taxon>Bacteria</taxon>
        <taxon>Bacillati</taxon>
        <taxon>Actinomycetota</taxon>
        <taxon>Actinomycetes</taxon>
        <taxon>Propionibacteriales</taxon>
        <taxon>Propionibacteriaceae</taxon>
        <taxon>Propionibacteriaceae incertae sedis</taxon>
        <taxon>Candidatus Avipropionibacterium</taxon>
    </lineage>
</organism>
<evidence type="ECO:0000259" key="6">
    <source>
        <dbReference type="PROSITE" id="PS50234"/>
    </source>
</evidence>
<dbReference type="SMART" id="SM00327">
    <property type="entry name" value="VWA"/>
    <property type="match status" value="1"/>
</dbReference>
<dbReference type="SUPFAM" id="SSF53300">
    <property type="entry name" value="vWA-like"/>
    <property type="match status" value="1"/>
</dbReference>
<proteinExistence type="predicted"/>
<keyword evidence="2 5" id="KW-0812">Transmembrane</keyword>
<dbReference type="PANTHER" id="PTHR22550">
    <property type="entry name" value="SPORE GERMINATION PROTEIN"/>
    <property type="match status" value="1"/>
</dbReference>
<dbReference type="AlphaFoldDB" id="A0A9D1KMS2"/>
<sequence>MALMQFLAPARLWLLLLVPALIALYLVASWVLHQRRLARGRTSLDGVIPPEPTWRRHLAVGLSILSLTTLTLAWAQPKTEVAVPRERATIVVALDVSKSMEATDIDPSRLEAAKVAAAEFVRSMPPRFNVALVTFSATTRQVSPPTTDHDQVINQINGLTLQPGTAIGEGIYASLESLLFVPEDPDDPTAEVPARIVLLSDGSTQTGRPADDAAHDAKDQNVPIYTIAYGTPEGTIVTETGQEEPVPVDYAELANVAKVSGGKAYAAEDAGQLKEVYADIASSVGVEMVDQEVTSRYAGVGLLFAVLAAAGLASLAARWP</sequence>
<evidence type="ECO:0000313" key="8">
    <source>
        <dbReference type="Proteomes" id="UP000886842"/>
    </source>
</evidence>
<dbReference type="InterPro" id="IPR036465">
    <property type="entry name" value="vWFA_dom_sf"/>
</dbReference>
<feature type="domain" description="VWFA" evidence="6">
    <location>
        <begin position="89"/>
        <end position="280"/>
    </location>
</feature>
<evidence type="ECO:0000256" key="4">
    <source>
        <dbReference type="ARBA" id="ARBA00023136"/>
    </source>
</evidence>
<dbReference type="InterPro" id="IPR050768">
    <property type="entry name" value="UPF0353/GerABKA_families"/>
</dbReference>
<name>A0A9D1KMS2_9ACTN</name>
<dbReference type="Pfam" id="PF13519">
    <property type="entry name" value="VWA_2"/>
    <property type="match status" value="1"/>
</dbReference>